<reference evidence="2" key="1">
    <citation type="journal article" date="2012" name="J. Bacteriol.">
        <title>Genome sequences of type strains of seven species of the marine bacterium Pseudoalteromonas.</title>
        <authorList>
            <person name="Xie B.B."/>
            <person name="Shu Y.L."/>
            <person name="Qin Q.L."/>
            <person name="Rong J.C."/>
            <person name="Zhang X.Y."/>
            <person name="Chen X.L."/>
            <person name="Shi M."/>
            <person name="He H.L."/>
            <person name="Zhou B.C."/>
            <person name="Zhang Y.Z."/>
        </authorList>
    </citation>
    <scope>NUCLEOTIDE SEQUENCE</scope>
    <source>
        <strain evidence="2">DSM 8771</strain>
    </source>
</reference>
<evidence type="ECO:0000313" key="3">
    <source>
        <dbReference type="Proteomes" id="UP000016487"/>
    </source>
</evidence>
<organism evidence="2 3">
    <name type="scientific">Pseudoalteromonas citrea</name>
    <dbReference type="NCBI Taxonomy" id="43655"/>
    <lineage>
        <taxon>Bacteria</taxon>
        <taxon>Pseudomonadati</taxon>
        <taxon>Pseudomonadota</taxon>
        <taxon>Gammaproteobacteria</taxon>
        <taxon>Alteromonadales</taxon>
        <taxon>Pseudoalteromonadaceae</taxon>
        <taxon>Pseudoalteromonas</taxon>
    </lineage>
</organism>
<evidence type="ECO:0000313" key="2">
    <source>
        <dbReference type="EMBL" id="KAF7764858.1"/>
    </source>
</evidence>
<sequence>MYKNKILPILAFSLSSFSLMAADQVSSYAKKSGYSSCLTAVSDIENFFAKDSNYGSWAFVAKEGTDDQIVNATLELTHNDGSTLVDFTIAPTKDGSCSYTYTRTFFTEKSCMATTKEEYMKNSKYKTEINKNITGFEDPNGAKLLLMTAGTGCIVQKKEVGFRHNKQGL</sequence>
<dbReference type="AlphaFoldDB" id="A0AAD4AFE0"/>
<keyword evidence="1" id="KW-0732">Signal</keyword>
<gene>
    <name evidence="2" type="ORF">PCIT_b0946</name>
</gene>
<reference evidence="2" key="2">
    <citation type="submission" date="2015-03" db="EMBL/GenBank/DDBJ databases">
        <title>Genome sequence of Pseudoalteromonas citrea.</title>
        <authorList>
            <person name="Xie B.-B."/>
            <person name="Rong J.-C."/>
            <person name="Qin Q.-L."/>
            <person name="Zhang Y.-Z."/>
        </authorList>
    </citation>
    <scope>NUCLEOTIDE SEQUENCE</scope>
    <source>
        <strain evidence="2">DSM 8771</strain>
    </source>
</reference>
<name>A0AAD4AFE0_9GAMM</name>
<feature type="chain" id="PRO_5042259316" evidence="1">
    <location>
        <begin position="22"/>
        <end position="169"/>
    </location>
</feature>
<dbReference type="EMBL" id="AHBZ03000027">
    <property type="protein sequence ID" value="KAF7764858.1"/>
    <property type="molecule type" value="Genomic_DNA"/>
</dbReference>
<proteinExistence type="predicted"/>
<evidence type="ECO:0000256" key="1">
    <source>
        <dbReference type="SAM" id="SignalP"/>
    </source>
</evidence>
<dbReference type="Proteomes" id="UP000016487">
    <property type="component" value="Unassembled WGS sequence"/>
</dbReference>
<protein>
    <submittedName>
        <fullName evidence="2">Uncharacterized protein</fullName>
    </submittedName>
</protein>
<accession>A0AAD4AFE0</accession>
<comment type="caution">
    <text evidence="2">The sequence shown here is derived from an EMBL/GenBank/DDBJ whole genome shotgun (WGS) entry which is preliminary data.</text>
</comment>
<dbReference type="RefSeq" id="WP_010364242.1">
    <property type="nucleotide sequence ID" value="NZ_AHBZ03000027.1"/>
</dbReference>
<feature type="signal peptide" evidence="1">
    <location>
        <begin position="1"/>
        <end position="21"/>
    </location>
</feature>